<feature type="transmembrane region" description="Helical" evidence="1">
    <location>
        <begin position="94"/>
        <end position="110"/>
    </location>
</feature>
<dbReference type="PANTHER" id="PTHR40465:SF1">
    <property type="entry name" value="DUF6534 DOMAIN-CONTAINING PROTEIN"/>
    <property type="match status" value="1"/>
</dbReference>
<dbReference type="InParanoid" id="S8F377"/>
<keyword evidence="1" id="KW-0472">Membrane</keyword>
<feature type="transmembrane region" description="Helical" evidence="1">
    <location>
        <begin position="12"/>
        <end position="37"/>
    </location>
</feature>
<sequence>MPVSITLDNLLGAVFIGIILSTVLYGVTCLQTYLYYTEYCKKDSLRLKVYVAFVVSVCTIDSLHVALLATTYYYYTVTNYGNYSALVQRWRRSIVGIVSFLVQLYVPLVSRHRWNN</sequence>
<dbReference type="AlphaFoldDB" id="S8F377"/>
<keyword evidence="3" id="KW-1185">Reference proteome</keyword>
<dbReference type="Proteomes" id="UP000015241">
    <property type="component" value="Unassembled WGS sequence"/>
</dbReference>
<dbReference type="OrthoDB" id="2754506at2759"/>
<dbReference type="HOGENOM" id="CLU_046025_17_0_1"/>
<keyword evidence="1" id="KW-1133">Transmembrane helix</keyword>
<keyword evidence="1" id="KW-0812">Transmembrane</keyword>
<gene>
    <name evidence="2" type="ORF">FOMPIDRAFT_115943</name>
</gene>
<accession>S8F377</accession>
<evidence type="ECO:0000313" key="2">
    <source>
        <dbReference type="EMBL" id="EPS96190.1"/>
    </source>
</evidence>
<protein>
    <submittedName>
        <fullName evidence="2">Uncharacterized protein</fullName>
    </submittedName>
</protein>
<organism evidence="2 3">
    <name type="scientific">Fomitopsis schrenkii</name>
    <name type="common">Brown rot fungus</name>
    <dbReference type="NCBI Taxonomy" id="2126942"/>
    <lineage>
        <taxon>Eukaryota</taxon>
        <taxon>Fungi</taxon>
        <taxon>Dikarya</taxon>
        <taxon>Basidiomycota</taxon>
        <taxon>Agaricomycotina</taxon>
        <taxon>Agaricomycetes</taxon>
        <taxon>Polyporales</taxon>
        <taxon>Fomitopsis</taxon>
    </lineage>
</organism>
<proteinExistence type="predicted"/>
<feature type="transmembrane region" description="Helical" evidence="1">
    <location>
        <begin position="49"/>
        <end position="74"/>
    </location>
</feature>
<name>S8F377_FOMSC</name>
<dbReference type="PANTHER" id="PTHR40465">
    <property type="entry name" value="CHROMOSOME 1, WHOLE GENOME SHOTGUN SEQUENCE"/>
    <property type="match status" value="1"/>
</dbReference>
<reference evidence="2 3" key="1">
    <citation type="journal article" date="2012" name="Science">
        <title>The Paleozoic origin of enzymatic lignin decomposition reconstructed from 31 fungal genomes.</title>
        <authorList>
            <person name="Floudas D."/>
            <person name="Binder M."/>
            <person name="Riley R."/>
            <person name="Barry K."/>
            <person name="Blanchette R.A."/>
            <person name="Henrissat B."/>
            <person name="Martinez A.T."/>
            <person name="Otillar R."/>
            <person name="Spatafora J.W."/>
            <person name="Yadav J.S."/>
            <person name="Aerts A."/>
            <person name="Benoit I."/>
            <person name="Boyd A."/>
            <person name="Carlson A."/>
            <person name="Copeland A."/>
            <person name="Coutinho P.M."/>
            <person name="de Vries R.P."/>
            <person name="Ferreira P."/>
            <person name="Findley K."/>
            <person name="Foster B."/>
            <person name="Gaskell J."/>
            <person name="Glotzer D."/>
            <person name="Gorecki P."/>
            <person name="Heitman J."/>
            <person name="Hesse C."/>
            <person name="Hori C."/>
            <person name="Igarashi K."/>
            <person name="Jurgens J.A."/>
            <person name="Kallen N."/>
            <person name="Kersten P."/>
            <person name="Kohler A."/>
            <person name="Kuees U."/>
            <person name="Kumar T.K.A."/>
            <person name="Kuo A."/>
            <person name="LaButti K."/>
            <person name="Larrondo L.F."/>
            <person name="Lindquist E."/>
            <person name="Ling A."/>
            <person name="Lombard V."/>
            <person name="Lucas S."/>
            <person name="Lundell T."/>
            <person name="Martin R."/>
            <person name="McLaughlin D.J."/>
            <person name="Morgenstern I."/>
            <person name="Morin E."/>
            <person name="Murat C."/>
            <person name="Nagy L.G."/>
            <person name="Nolan M."/>
            <person name="Ohm R.A."/>
            <person name="Patyshakuliyeva A."/>
            <person name="Rokas A."/>
            <person name="Ruiz-Duenas F.J."/>
            <person name="Sabat G."/>
            <person name="Salamov A."/>
            <person name="Samejima M."/>
            <person name="Schmutz J."/>
            <person name="Slot J.C."/>
            <person name="St John F."/>
            <person name="Stenlid J."/>
            <person name="Sun H."/>
            <person name="Sun S."/>
            <person name="Syed K."/>
            <person name="Tsang A."/>
            <person name="Wiebenga A."/>
            <person name="Young D."/>
            <person name="Pisabarro A."/>
            <person name="Eastwood D.C."/>
            <person name="Martin F."/>
            <person name="Cullen D."/>
            <person name="Grigoriev I.V."/>
            <person name="Hibbett D.S."/>
        </authorList>
    </citation>
    <scope>NUCLEOTIDE SEQUENCE</scope>
    <source>
        <strain evidence="3">FP-58527</strain>
    </source>
</reference>
<evidence type="ECO:0000313" key="3">
    <source>
        <dbReference type="Proteomes" id="UP000015241"/>
    </source>
</evidence>
<evidence type="ECO:0000256" key="1">
    <source>
        <dbReference type="SAM" id="Phobius"/>
    </source>
</evidence>
<dbReference type="EMBL" id="KE504192">
    <property type="protein sequence ID" value="EPS96190.1"/>
    <property type="molecule type" value="Genomic_DNA"/>
</dbReference>
<dbReference type="STRING" id="743788.S8F377"/>